<dbReference type="Proteomes" id="UP000323824">
    <property type="component" value="Chromosome"/>
</dbReference>
<name>A0A5C1QFJ7_9SPIO</name>
<comment type="similarity">
    <text evidence="1">Belongs to the ComF/GntX family.</text>
</comment>
<dbReference type="CDD" id="cd06223">
    <property type="entry name" value="PRTases_typeI"/>
    <property type="match status" value="1"/>
</dbReference>
<gene>
    <name evidence="2" type="ORF">EW093_16875</name>
</gene>
<organism evidence="2 3">
    <name type="scientific">Thiospirochaeta perfilievii</name>
    <dbReference type="NCBI Taxonomy" id="252967"/>
    <lineage>
        <taxon>Bacteria</taxon>
        <taxon>Pseudomonadati</taxon>
        <taxon>Spirochaetota</taxon>
        <taxon>Spirochaetia</taxon>
        <taxon>Spirochaetales</taxon>
        <taxon>Spirochaetaceae</taxon>
        <taxon>Thiospirochaeta</taxon>
    </lineage>
</organism>
<accession>A0A5C1QFJ7</accession>
<evidence type="ECO:0000256" key="1">
    <source>
        <dbReference type="ARBA" id="ARBA00008007"/>
    </source>
</evidence>
<protein>
    <submittedName>
        <fullName evidence="2">ComF family protein</fullName>
    </submittedName>
</protein>
<dbReference type="InterPro" id="IPR029057">
    <property type="entry name" value="PRTase-like"/>
</dbReference>
<dbReference type="PANTHER" id="PTHR47505:SF1">
    <property type="entry name" value="DNA UTILIZATION PROTEIN YHGH"/>
    <property type="match status" value="1"/>
</dbReference>
<dbReference type="AlphaFoldDB" id="A0A5C1QFJ7"/>
<reference evidence="2 3" key="1">
    <citation type="submission" date="2019-02" db="EMBL/GenBank/DDBJ databases">
        <authorList>
            <person name="Fomenkov A."/>
            <person name="Dubinina G."/>
            <person name="Grabovich M."/>
            <person name="Vincze T."/>
            <person name="Roberts R.J."/>
        </authorList>
    </citation>
    <scope>NUCLEOTIDE SEQUENCE [LARGE SCALE GENOMIC DNA]</scope>
    <source>
        <strain evidence="2 3">P</strain>
    </source>
</reference>
<dbReference type="PANTHER" id="PTHR47505">
    <property type="entry name" value="DNA UTILIZATION PROTEIN YHGH"/>
    <property type="match status" value="1"/>
</dbReference>
<dbReference type="RefSeq" id="WP_149569517.1">
    <property type="nucleotide sequence ID" value="NZ_CP035807.1"/>
</dbReference>
<reference evidence="2 3" key="2">
    <citation type="submission" date="2019-09" db="EMBL/GenBank/DDBJ databases">
        <title>Complete Genome Sequence and Methylome Analysis of free living Spirochaetas.</title>
        <authorList>
            <person name="Leshcheva N."/>
            <person name="Mikheeva N."/>
        </authorList>
    </citation>
    <scope>NUCLEOTIDE SEQUENCE [LARGE SCALE GENOMIC DNA]</scope>
    <source>
        <strain evidence="2 3">P</strain>
    </source>
</reference>
<dbReference type="EMBL" id="CP035807">
    <property type="protein sequence ID" value="QEN06291.1"/>
    <property type="molecule type" value="Genomic_DNA"/>
</dbReference>
<sequence length="214" mass="25093">MFESYCFVCGLETNNKYPLCDSCKPTTLKKGMVCRKCGIPTSLFVDQCSMCITEDIQYKNNYSFFLYSSVAKEILKLYKFKKQIIFSYYYAELIIDYIKGNFEDPIICPVPTSLIKRKIKNGYQLDPILKILRYRGLRVEHLLRKRFSKTQKKLNRVERFNNLNDSFKVVKKIDSNRPIILLDDVFTTGATINACSKLFKNSNMTIYSITLYRD</sequence>
<proteinExistence type="inferred from homology"/>
<keyword evidence="3" id="KW-1185">Reference proteome</keyword>
<dbReference type="KEGG" id="sper:EW093_16875"/>
<dbReference type="Gene3D" id="3.40.50.2020">
    <property type="match status" value="1"/>
</dbReference>
<dbReference type="SUPFAM" id="SSF53271">
    <property type="entry name" value="PRTase-like"/>
    <property type="match status" value="1"/>
</dbReference>
<evidence type="ECO:0000313" key="2">
    <source>
        <dbReference type="EMBL" id="QEN06291.1"/>
    </source>
</evidence>
<dbReference type="OrthoDB" id="9779910at2"/>
<dbReference type="InterPro" id="IPR000836">
    <property type="entry name" value="PRTase_dom"/>
</dbReference>
<evidence type="ECO:0000313" key="3">
    <source>
        <dbReference type="Proteomes" id="UP000323824"/>
    </source>
</evidence>
<dbReference type="InterPro" id="IPR051910">
    <property type="entry name" value="ComF/GntX_DNA_util-trans"/>
</dbReference>